<evidence type="ECO:0000256" key="1">
    <source>
        <dbReference type="ARBA" id="ARBA00012513"/>
    </source>
</evidence>
<keyword evidence="13" id="KW-1185">Reference proteome</keyword>
<feature type="transmembrane region" description="Helical" evidence="10">
    <location>
        <begin position="145"/>
        <end position="163"/>
    </location>
</feature>
<dbReference type="PANTHER" id="PTHR43671">
    <property type="entry name" value="SERINE/THREONINE-PROTEIN KINASE NEK"/>
    <property type="match status" value="1"/>
</dbReference>
<dbReference type="GeneID" id="36594363"/>
<keyword evidence="10" id="KW-0472">Membrane</keyword>
<evidence type="ECO:0000256" key="9">
    <source>
        <dbReference type="SAM" id="MobiDB-lite"/>
    </source>
</evidence>
<organism evidence="12 13">
    <name type="scientific">Hyaloscypha bicolor E</name>
    <dbReference type="NCBI Taxonomy" id="1095630"/>
    <lineage>
        <taxon>Eukaryota</taxon>
        <taxon>Fungi</taxon>
        <taxon>Dikarya</taxon>
        <taxon>Ascomycota</taxon>
        <taxon>Pezizomycotina</taxon>
        <taxon>Leotiomycetes</taxon>
        <taxon>Helotiales</taxon>
        <taxon>Hyaloscyphaceae</taxon>
        <taxon>Hyaloscypha</taxon>
        <taxon>Hyaloscypha bicolor</taxon>
    </lineage>
</organism>
<reference evidence="12 13" key="1">
    <citation type="submission" date="2016-04" db="EMBL/GenBank/DDBJ databases">
        <title>A degradative enzymes factory behind the ericoid mycorrhizal symbiosis.</title>
        <authorList>
            <consortium name="DOE Joint Genome Institute"/>
            <person name="Martino E."/>
            <person name="Morin E."/>
            <person name="Grelet G."/>
            <person name="Kuo A."/>
            <person name="Kohler A."/>
            <person name="Daghino S."/>
            <person name="Barry K."/>
            <person name="Choi C."/>
            <person name="Cichocki N."/>
            <person name="Clum A."/>
            <person name="Copeland A."/>
            <person name="Hainaut M."/>
            <person name="Haridas S."/>
            <person name="Labutti K."/>
            <person name="Lindquist E."/>
            <person name="Lipzen A."/>
            <person name="Khouja H.-R."/>
            <person name="Murat C."/>
            <person name="Ohm R."/>
            <person name="Olson A."/>
            <person name="Spatafora J."/>
            <person name="Veneault-Fourrey C."/>
            <person name="Henrissat B."/>
            <person name="Grigoriev I."/>
            <person name="Martin F."/>
            <person name="Perotto S."/>
        </authorList>
    </citation>
    <scope>NUCLEOTIDE SEQUENCE [LARGE SCALE GENOMIC DNA]</scope>
    <source>
        <strain evidence="12 13">E</strain>
    </source>
</reference>
<dbReference type="AlphaFoldDB" id="A0A2J6TXK9"/>
<dbReference type="InterPro" id="IPR050660">
    <property type="entry name" value="NEK_Ser/Thr_kinase"/>
</dbReference>
<dbReference type="RefSeq" id="XP_024744602.1">
    <property type="nucleotide sequence ID" value="XM_024886286.1"/>
</dbReference>
<dbReference type="GO" id="GO:0005634">
    <property type="term" value="C:nucleus"/>
    <property type="evidence" value="ECO:0007669"/>
    <property type="project" value="TreeGrafter"/>
</dbReference>
<comment type="catalytic activity">
    <reaction evidence="7">
        <text>L-threonyl-[protein] + ATP = O-phospho-L-threonyl-[protein] + ADP + H(+)</text>
        <dbReference type="Rhea" id="RHEA:46608"/>
        <dbReference type="Rhea" id="RHEA-COMP:11060"/>
        <dbReference type="Rhea" id="RHEA-COMP:11605"/>
        <dbReference type="ChEBI" id="CHEBI:15378"/>
        <dbReference type="ChEBI" id="CHEBI:30013"/>
        <dbReference type="ChEBI" id="CHEBI:30616"/>
        <dbReference type="ChEBI" id="CHEBI:61977"/>
        <dbReference type="ChEBI" id="CHEBI:456216"/>
        <dbReference type="EC" id="2.7.11.1"/>
    </reaction>
</comment>
<evidence type="ECO:0000256" key="10">
    <source>
        <dbReference type="SAM" id="Phobius"/>
    </source>
</evidence>
<gene>
    <name evidence="12" type="ORF">K444DRAFT_658670</name>
</gene>
<dbReference type="PANTHER" id="PTHR43671:SF98">
    <property type="entry name" value="SERINE_THREONINE-PROTEIN KINASE NEK11"/>
    <property type="match status" value="1"/>
</dbReference>
<dbReference type="Gene3D" id="1.10.510.10">
    <property type="entry name" value="Transferase(Phosphotransferase) domain 1"/>
    <property type="match status" value="1"/>
</dbReference>
<evidence type="ECO:0000313" key="13">
    <source>
        <dbReference type="Proteomes" id="UP000235371"/>
    </source>
</evidence>
<dbReference type="GO" id="GO:0005524">
    <property type="term" value="F:ATP binding"/>
    <property type="evidence" value="ECO:0007669"/>
    <property type="project" value="UniProtKB-KW"/>
</dbReference>
<feature type="domain" description="Protein kinase" evidence="11">
    <location>
        <begin position="1"/>
        <end position="267"/>
    </location>
</feature>
<dbReference type="InterPro" id="IPR011009">
    <property type="entry name" value="Kinase-like_dom_sf"/>
</dbReference>
<dbReference type="Pfam" id="PF00069">
    <property type="entry name" value="Pkinase"/>
    <property type="match status" value="1"/>
</dbReference>
<feature type="region of interest" description="Disordered" evidence="9">
    <location>
        <begin position="362"/>
        <end position="425"/>
    </location>
</feature>
<evidence type="ECO:0000256" key="4">
    <source>
        <dbReference type="ARBA" id="ARBA00022741"/>
    </source>
</evidence>
<evidence type="ECO:0000259" key="11">
    <source>
        <dbReference type="PROSITE" id="PS50011"/>
    </source>
</evidence>
<evidence type="ECO:0000256" key="8">
    <source>
        <dbReference type="ARBA" id="ARBA00048679"/>
    </source>
</evidence>
<evidence type="ECO:0000256" key="2">
    <source>
        <dbReference type="ARBA" id="ARBA00022527"/>
    </source>
</evidence>
<keyword evidence="2" id="KW-0723">Serine/threonine-protein kinase</keyword>
<dbReference type="PROSITE" id="PS50011">
    <property type="entry name" value="PROTEIN_KINASE_DOM"/>
    <property type="match status" value="1"/>
</dbReference>
<dbReference type="EMBL" id="KZ613740">
    <property type="protein sequence ID" value="PMD67698.1"/>
    <property type="molecule type" value="Genomic_DNA"/>
</dbReference>
<dbReference type="SUPFAM" id="SSF56112">
    <property type="entry name" value="Protein kinase-like (PK-like)"/>
    <property type="match status" value="1"/>
</dbReference>
<keyword evidence="10" id="KW-1133">Transmembrane helix</keyword>
<dbReference type="CDD" id="cd00180">
    <property type="entry name" value="PKc"/>
    <property type="match status" value="1"/>
</dbReference>
<accession>A0A2J6TXK9</accession>
<dbReference type="InterPro" id="IPR008271">
    <property type="entry name" value="Ser/Thr_kinase_AS"/>
</dbReference>
<comment type="catalytic activity">
    <reaction evidence="8">
        <text>L-seryl-[protein] + ATP = O-phospho-L-seryl-[protein] + ADP + H(+)</text>
        <dbReference type="Rhea" id="RHEA:17989"/>
        <dbReference type="Rhea" id="RHEA-COMP:9863"/>
        <dbReference type="Rhea" id="RHEA-COMP:11604"/>
        <dbReference type="ChEBI" id="CHEBI:15378"/>
        <dbReference type="ChEBI" id="CHEBI:29999"/>
        <dbReference type="ChEBI" id="CHEBI:30616"/>
        <dbReference type="ChEBI" id="CHEBI:83421"/>
        <dbReference type="ChEBI" id="CHEBI:456216"/>
        <dbReference type="EC" id="2.7.11.1"/>
    </reaction>
</comment>
<dbReference type="InterPro" id="IPR000719">
    <property type="entry name" value="Prot_kinase_dom"/>
</dbReference>
<sequence>MLSTFETRCSGFETLNIVLPYARGGNLYEFLRLEQDTRWERLGFPSSDPDLVGCLSDWRYAVFREAIGLAEGVAALHADNNGKFIIHCDIKPANILIDDGMFKLADFGLSRFKDSDETSKTEWHRGTALYSPPERESLMGRGRDVWALGCVLLEIAFMIRYAFQFAFFGKMGATQAPKYEGIRNFIDMFELDRKNSISTTGERTAIYYKTIDCVRQAMGSFYTMRRGLRKRITVDGMFAVIERMMEEDQTVRITAAEAAAQLRDNYLRLQDDPQLQEAITERDNPGGPPAIPFSTEEWLSQFGGVKAERSFNYSQSAVMSSPEAAQRDSGPYHPVILRTATAPTGSSGATDKMSSVALHETRRTVSAENTPYHPLPDNPRLGSSQDLGGAMNRSEGFGGQDHRRTSSYEEDGSNKRRRIDVHFRS</sequence>
<evidence type="ECO:0000256" key="5">
    <source>
        <dbReference type="ARBA" id="ARBA00022777"/>
    </source>
</evidence>
<dbReference type="Proteomes" id="UP000235371">
    <property type="component" value="Unassembled WGS sequence"/>
</dbReference>
<dbReference type="InParanoid" id="A0A2J6TXK9"/>
<evidence type="ECO:0000256" key="3">
    <source>
        <dbReference type="ARBA" id="ARBA00022679"/>
    </source>
</evidence>
<dbReference type="GO" id="GO:0004674">
    <property type="term" value="F:protein serine/threonine kinase activity"/>
    <property type="evidence" value="ECO:0007669"/>
    <property type="project" value="UniProtKB-KW"/>
</dbReference>
<proteinExistence type="predicted"/>
<keyword evidence="10" id="KW-0812">Transmembrane</keyword>
<name>A0A2J6TXK9_9HELO</name>
<evidence type="ECO:0000256" key="7">
    <source>
        <dbReference type="ARBA" id="ARBA00047899"/>
    </source>
</evidence>
<dbReference type="PROSITE" id="PS00108">
    <property type="entry name" value="PROTEIN_KINASE_ST"/>
    <property type="match status" value="1"/>
</dbReference>
<keyword evidence="3" id="KW-0808">Transferase</keyword>
<dbReference type="EC" id="2.7.11.1" evidence="1"/>
<evidence type="ECO:0000313" key="12">
    <source>
        <dbReference type="EMBL" id="PMD67698.1"/>
    </source>
</evidence>
<dbReference type="OrthoDB" id="3563313at2759"/>
<dbReference type="SMART" id="SM00220">
    <property type="entry name" value="S_TKc"/>
    <property type="match status" value="1"/>
</dbReference>
<evidence type="ECO:0000256" key="6">
    <source>
        <dbReference type="ARBA" id="ARBA00022840"/>
    </source>
</evidence>
<keyword evidence="6" id="KW-0067">ATP-binding</keyword>
<keyword evidence="4" id="KW-0547">Nucleotide-binding</keyword>
<protein>
    <recommendedName>
        <fullName evidence="1">non-specific serine/threonine protein kinase</fullName>
        <ecNumber evidence="1">2.7.11.1</ecNumber>
    </recommendedName>
</protein>
<keyword evidence="5 12" id="KW-0418">Kinase</keyword>